<keyword evidence="2" id="KW-0472">Membrane</keyword>
<dbReference type="GO" id="GO:0000030">
    <property type="term" value="F:mannosyltransferase activity"/>
    <property type="evidence" value="ECO:0000318"/>
    <property type="project" value="GO_Central"/>
</dbReference>
<dbReference type="HOGENOM" id="CLU_399313_0_0_1"/>
<protein>
    <recommendedName>
        <fullName evidence="5">Alpha 1,4-glycosyltransferase domain-containing protein</fullName>
    </recommendedName>
</protein>
<dbReference type="GO" id="GO:0016020">
    <property type="term" value="C:membrane"/>
    <property type="evidence" value="ECO:0007669"/>
    <property type="project" value="GOC"/>
</dbReference>
<organism evidence="3 4">
    <name type="scientific">Thalassiosira pseudonana</name>
    <name type="common">Marine diatom</name>
    <name type="synonym">Cyclotella nana</name>
    <dbReference type="NCBI Taxonomy" id="35128"/>
    <lineage>
        <taxon>Eukaryota</taxon>
        <taxon>Sar</taxon>
        <taxon>Stramenopiles</taxon>
        <taxon>Ochrophyta</taxon>
        <taxon>Bacillariophyta</taxon>
        <taxon>Coscinodiscophyceae</taxon>
        <taxon>Thalassiosirophycidae</taxon>
        <taxon>Thalassiosirales</taxon>
        <taxon>Thalassiosiraceae</taxon>
        <taxon>Thalassiosira</taxon>
    </lineage>
</organism>
<dbReference type="InParanoid" id="B8LCT4"/>
<sequence length="690" mass="78019">MSNPSDHGSRHIRHQKIKWMLLCVVGVWAANIAVLLSLTTATDATTPDTSMPTEFTVANDESIIGCNTYYNTTSWRYYNELIVLNANLAASAREATGVDISMSHESSSIPHRLIFTHQYNLLECSISTRDPQLNVLAQNAKATIQLYKQVWPDVEVTFLTDEQCIDAIRETHPGLLRWYDLLRGMYKGDLCRAVYLFSHGGYYFDIDLLVVKPVVISDDVLFATVKGVDFPSMGFFQAFIAAAPRNRIVAKSIELMGLKLKEKRGNLANDEHLGPMALMQAWLQEYNVTDPTSRNMNHEVWLLTEKYLEEVQSIQPSIPLQVIPTGHGGKSLFRGGACNFFVVDEIDDSVYFYSRVLGTAWCGMRNPLSPWPEKKMMKRITRKCSLSHHNTSSDGWTQYNTLARENMNTTILTYHATQRVEQNNHMMMPSSNESPRIPHRLVFIHQLDLLDCSVSTMDPHLHNLAENVKATIGHYKTEWQDIEVEFLNDAKCQEVISKSFPDFQGTHAELCRAAYLYSLGGYYIDVELLMVMPVILPNNVEFATIKGDEFPDNGFFPGFLASAPKNSVVGRSIDIMKQELHANGKLRNENSRVSTSLMEAWITQYNIADPKLWSTSDEANDNVRLLKEMRLSEVQSKYGTLPKQADGFTERPNFRGDLCNFVVADDDEIGLIRFYSRMLGGNGCGYSNGD</sequence>
<dbReference type="Pfam" id="PF04488">
    <property type="entry name" value="Gly_transf_sug"/>
    <property type="match status" value="1"/>
</dbReference>
<dbReference type="RefSeq" id="XP_002296863.1">
    <property type="nucleotide sequence ID" value="XM_002296827.1"/>
</dbReference>
<dbReference type="InterPro" id="IPR029044">
    <property type="entry name" value="Nucleotide-diphossugar_trans"/>
</dbReference>
<gene>
    <name evidence="3" type="ORF">THAPSDRAFT_10490</name>
</gene>
<accession>B8LCT4</accession>
<evidence type="ECO:0008006" key="5">
    <source>
        <dbReference type="Google" id="ProtNLM"/>
    </source>
</evidence>
<dbReference type="PANTHER" id="PTHR32385">
    <property type="entry name" value="MANNOSYL PHOSPHORYLINOSITOL CERAMIDE SYNTHASE"/>
    <property type="match status" value="1"/>
</dbReference>
<dbReference type="Gene3D" id="3.90.550.20">
    <property type="match status" value="1"/>
</dbReference>
<keyword evidence="4" id="KW-1185">Reference proteome</keyword>
<proteinExistence type="predicted"/>
<evidence type="ECO:0000256" key="1">
    <source>
        <dbReference type="ARBA" id="ARBA00022679"/>
    </source>
</evidence>
<reference evidence="3 4" key="1">
    <citation type="journal article" date="2004" name="Science">
        <title>The genome of the diatom Thalassiosira pseudonana: ecology, evolution, and metabolism.</title>
        <authorList>
            <person name="Armbrust E.V."/>
            <person name="Berges J.A."/>
            <person name="Bowler C."/>
            <person name="Green B.R."/>
            <person name="Martinez D."/>
            <person name="Putnam N.H."/>
            <person name="Zhou S."/>
            <person name="Allen A.E."/>
            <person name="Apt K.E."/>
            <person name="Bechner M."/>
            <person name="Brzezinski M.A."/>
            <person name="Chaal B.K."/>
            <person name="Chiovitti A."/>
            <person name="Davis A.K."/>
            <person name="Demarest M.S."/>
            <person name="Detter J.C."/>
            <person name="Glavina T."/>
            <person name="Goodstein D."/>
            <person name="Hadi M.Z."/>
            <person name="Hellsten U."/>
            <person name="Hildebrand M."/>
            <person name="Jenkins B.D."/>
            <person name="Jurka J."/>
            <person name="Kapitonov V.V."/>
            <person name="Kroger N."/>
            <person name="Lau W.W."/>
            <person name="Lane T.W."/>
            <person name="Larimer F.W."/>
            <person name="Lippmeier J.C."/>
            <person name="Lucas S."/>
            <person name="Medina M."/>
            <person name="Montsant A."/>
            <person name="Obornik M."/>
            <person name="Parker M.S."/>
            <person name="Palenik B."/>
            <person name="Pazour G.J."/>
            <person name="Richardson P.M."/>
            <person name="Rynearson T.A."/>
            <person name="Saito M.A."/>
            <person name="Schwartz D.C."/>
            <person name="Thamatrakoln K."/>
            <person name="Valentin K."/>
            <person name="Vardi A."/>
            <person name="Wilkerson F.P."/>
            <person name="Rokhsar D.S."/>
        </authorList>
    </citation>
    <scope>NUCLEOTIDE SEQUENCE [LARGE SCALE GENOMIC DNA]</scope>
    <source>
        <strain evidence="3 4">CCMP1335</strain>
    </source>
</reference>
<evidence type="ECO:0000313" key="3">
    <source>
        <dbReference type="EMBL" id="EED86847.1"/>
    </source>
</evidence>
<dbReference type="PANTHER" id="PTHR32385:SF15">
    <property type="entry name" value="INOSITOL PHOSPHOCERAMIDE MANNOSYLTRANSFERASE 1"/>
    <property type="match status" value="1"/>
</dbReference>
<feature type="transmembrane region" description="Helical" evidence="2">
    <location>
        <begin position="19"/>
        <end position="38"/>
    </location>
</feature>
<dbReference type="InterPro" id="IPR051706">
    <property type="entry name" value="Glycosyltransferase_domain"/>
</dbReference>
<dbReference type="Proteomes" id="UP000001449">
    <property type="component" value="Chromosome 16"/>
</dbReference>
<keyword evidence="1" id="KW-0808">Transferase</keyword>
<dbReference type="EMBL" id="DS999418">
    <property type="protein sequence ID" value="EED86847.1"/>
    <property type="molecule type" value="Genomic_DNA"/>
</dbReference>
<evidence type="ECO:0000313" key="4">
    <source>
        <dbReference type="Proteomes" id="UP000001449"/>
    </source>
</evidence>
<dbReference type="GO" id="GO:0051999">
    <property type="term" value="P:mannosyl-inositol phosphorylceramide biosynthetic process"/>
    <property type="evidence" value="ECO:0000318"/>
    <property type="project" value="GO_Central"/>
</dbReference>
<reference evidence="3 4" key="2">
    <citation type="journal article" date="2008" name="Nature">
        <title>The Phaeodactylum genome reveals the evolutionary history of diatom genomes.</title>
        <authorList>
            <person name="Bowler C."/>
            <person name="Allen A.E."/>
            <person name="Badger J.H."/>
            <person name="Grimwood J."/>
            <person name="Jabbari K."/>
            <person name="Kuo A."/>
            <person name="Maheswari U."/>
            <person name="Martens C."/>
            <person name="Maumus F."/>
            <person name="Otillar R.P."/>
            <person name="Rayko E."/>
            <person name="Salamov A."/>
            <person name="Vandepoele K."/>
            <person name="Beszteri B."/>
            <person name="Gruber A."/>
            <person name="Heijde M."/>
            <person name="Katinka M."/>
            <person name="Mock T."/>
            <person name="Valentin K."/>
            <person name="Verret F."/>
            <person name="Berges J.A."/>
            <person name="Brownlee C."/>
            <person name="Cadoret J.P."/>
            <person name="Chiovitti A."/>
            <person name="Choi C.J."/>
            <person name="Coesel S."/>
            <person name="De Martino A."/>
            <person name="Detter J.C."/>
            <person name="Durkin C."/>
            <person name="Falciatore A."/>
            <person name="Fournet J."/>
            <person name="Haruta M."/>
            <person name="Huysman M.J."/>
            <person name="Jenkins B.D."/>
            <person name="Jiroutova K."/>
            <person name="Jorgensen R.E."/>
            <person name="Joubert Y."/>
            <person name="Kaplan A."/>
            <person name="Kroger N."/>
            <person name="Kroth P.G."/>
            <person name="La Roche J."/>
            <person name="Lindquist E."/>
            <person name="Lommer M."/>
            <person name="Martin-Jezequel V."/>
            <person name="Lopez P.J."/>
            <person name="Lucas S."/>
            <person name="Mangogna M."/>
            <person name="McGinnis K."/>
            <person name="Medlin L.K."/>
            <person name="Montsant A."/>
            <person name="Oudot-Le Secq M.P."/>
            <person name="Napoli C."/>
            <person name="Obornik M."/>
            <person name="Parker M.S."/>
            <person name="Petit J.L."/>
            <person name="Porcel B.M."/>
            <person name="Poulsen N."/>
            <person name="Robison M."/>
            <person name="Rychlewski L."/>
            <person name="Rynearson T.A."/>
            <person name="Schmutz J."/>
            <person name="Shapiro H."/>
            <person name="Siaut M."/>
            <person name="Stanley M."/>
            <person name="Sussman M.R."/>
            <person name="Taylor A.R."/>
            <person name="Vardi A."/>
            <person name="von Dassow P."/>
            <person name="Vyverman W."/>
            <person name="Willis A."/>
            <person name="Wyrwicz L.S."/>
            <person name="Rokhsar D.S."/>
            <person name="Weissenbach J."/>
            <person name="Armbrust E.V."/>
            <person name="Green B.R."/>
            <person name="Van de Peer Y."/>
            <person name="Grigoriev I.V."/>
        </authorList>
    </citation>
    <scope>NUCLEOTIDE SEQUENCE [LARGE SCALE GENOMIC DNA]</scope>
    <source>
        <strain evidence="3 4">CCMP1335</strain>
    </source>
</reference>
<dbReference type="PaxDb" id="35128-Thaps10490"/>
<keyword evidence="2" id="KW-1133">Transmembrane helix</keyword>
<keyword evidence="2" id="KW-0812">Transmembrane</keyword>
<dbReference type="GeneID" id="7442565"/>
<dbReference type="KEGG" id="tps:THAPSDRAFT_10490"/>
<evidence type="ECO:0000256" key="2">
    <source>
        <dbReference type="SAM" id="Phobius"/>
    </source>
</evidence>
<dbReference type="SUPFAM" id="SSF53448">
    <property type="entry name" value="Nucleotide-diphospho-sugar transferases"/>
    <property type="match status" value="1"/>
</dbReference>
<dbReference type="AlphaFoldDB" id="B8LCT4"/>
<name>B8LCT4_THAPS</name>
<dbReference type="InterPro" id="IPR007577">
    <property type="entry name" value="GlycoTrfase_DXD_sugar-bd_CS"/>
</dbReference>